<dbReference type="HOGENOM" id="CLU_872853_0_0_1"/>
<organism evidence="1 2">
    <name type="scientific">Tetrahymena thermophila (strain SB210)</name>
    <dbReference type="NCBI Taxonomy" id="312017"/>
    <lineage>
        <taxon>Eukaryota</taxon>
        <taxon>Sar</taxon>
        <taxon>Alveolata</taxon>
        <taxon>Ciliophora</taxon>
        <taxon>Intramacronucleata</taxon>
        <taxon>Oligohymenophorea</taxon>
        <taxon>Hymenostomatida</taxon>
        <taxon>Tetrahymenina</taxon>
        <taxon>Tetrahymenidae</taxon>
        <taxon>Tetrahymena</taxon>
    </lineage>
</organism>
<protein>
    <submittedName>
        <fullName evidence="1">Uncharacterized protein</fullName>
    </submittedName>
</protein>
<dbReference type="RefSeq" id="XP_001033433.4">
    <property type="nucleotide sequence ID" value="XM_001033433.4"/>
</dbReference>
<dbReference type="InParanoid" id="Q22KM9"/>
<dbReference type="AlphaFoldDB" id="Q22KM9"/>
<name>Q22KM9_TETTS</name>
<dbReference type="Proteomes" id="UP000009168">
    <property type="component" value="Unassembled WGS sequence"/>
</dbReference>
<proteinExistence type="predicted"/>
<sequence length="362" mass="43545">MKEQLISLQPFQGEHQQQTYSNGQLNLFSNKNYLQPLINTSRQMQRPIQNINTNNSQNASSCFYVEQQMPMSPNQQQEIFKMFQISIELIIEDQDLKDYQKQFFFENFLKQPKSKKNLQFCCSYQQTIDKIRACQDDEKIKFVNYFKDEKQKYKELILYLEAYQEKCSAQYKQFIEKILPKIELIKYGTLVILDIQKKYIKLYNNLKDIRNREKILGPQKKNHNCWHLDIKVRQLFHNIKYIKAKQEQITIEENGKADQETQTDYQLKYQNILDILLQSEEIKMQKDEYQIISIIQELDAFCFGEKMQNVEIPINYLEEIDQHIQNFLLSLLKQEGVPQIMERMKELEVTKKLIQTIFNFSK</sequence>
<keyword evidence="2" id="KW-1185">Reference proteome</keyword>
<dbReference type="KEGG" id="tet:TTHERM_00312520"/>
<accession>Q22KM9</accession>
<evidence type="ECO:0000313" key="2">
    <source>
        <dbReference type="Proteomes" id="UP000009168"/>
    </source>
</evidence>
<gene>
    <name evidence="1" type="ORF">TTHERM_00312520</name>
</gene>
<dbReference type="EMBL" id="GG662498">
    <property type="protein sequence ID" value="EAR85770.4"/>
    <property type="molecule type" value="Genomic_DNA"/>
</dbReference>
<evidence type="ECO:0000313" key="1">
    <source>
        <dbReference type="EMBL" id="EAR85770.4"/>
    </source>
</evidence>
<reference evidence="2" key="1">
    <citation type="journal article" date="2006" name="PLoS Biol.">
        <title>Macronuclear genome sequence of the ciliate Tetrahymena thermophila, a model eukaryote.</title>
        <authorList>
            <person name="Eisen J.A."/>
            <person name="Coyne R.S."/>
            <person name="Wu M."/>
            <person name="Wu D."/>
            <person name="Thiagarajan M."/>
            <person name="Wortman J.R."/>
            <person name="Badger J.H."/>
            <person name="Ren Q."/>
            <person name="Amedeo P."/>
            <person name="Jones K.M."/>
            <person name="Tallon L.J."/>
            <person name="Delcher A.L."/>
            <person name="Salzberg S.L."/>
            <person name="Silva J.C."/>
            <person name="Haas B.J."/>
            <person name="Majoros W.H."/>
            <person name="Farzad M."/>
            <person name="Carlton J.M."/>
            <person name="Smith R.K. Jr."/>
            <person name="Garg J."/>
            <person name="Pearlman R.E."/>
            <person name="Karrer K.M."/>
            <person name="Sun L."/>
            <person name="Manning G."/>
            <person name="Elde N.C."/>
            <person name="Turkewitz A.P."/>
            <person name="Asai D.J."/>
            <person name="Wilkes D.E."/>
            <person name="Wang Y."/>
            <person name="Cai H."/>
            <person name="Collins K."/>
            <person name="Stewart B.A."/>
            <person name="Lee S.R."/>
            <person name="Wilamowska K."/>
            <person name="Weinberg Z."/>
            <person name="Ruzzo W.L."/>
            <person name="Wloga D."/>
            <person name="Gaertig J."/>
            <person name="Frankel J."/>
            <person name="Tsao C.-C."/>
            <person name="Gorovsky M.A."/>
            <person name="Keeling P.J."/>
            <person name="Waller R.F."/>
            <person name="Patron N.J."/>
            <person name="Cherry J.M."/>
            <person name="Stover N.A."/>
            <person name="Krieger C.J."/>
            <person name="del Toro C."/>
            <person name="Ryder H.F."/>
            <person name="Williamson S.C."/>
            <person name="Barbeau R.A."/>
            <person name="Hamilton E.P."/>
            <person name="Orias E."/>
        </authorList>
    </citation>
    <scope>NUCLEOTIDE SEQUENCE [LARGE SCALE GENOMIC DNA]</scope>
    <source>
        <strain evidence="2">SB210</strain>
    </source>
</reference>
<dbReference type="GeneID" id="7842992"/>